<evidence type="ECO:0000256" key="3">
    <source>
        <dbReference type="ARBA" id="ARBA00048244"/>
    </source>
</evidence>
<dbReference type="InterPro" id="IPR012676">
    <property type="entry name" value="TGS-like"/>
</dbReference>
<dbReference type="Gene3D" id="3.30.460.10">
    <property type="entry name" value="Beta Polymerase, domain 2"/>
    <property type="match status" value="1"/>
</dbReference>
<dbReference type="Proteomes" id="UP000013051">
    <property type="component" value="Unassembled WGS sequence"/>
</dbReference>
<dbReference type="InterPro" id="IPR033655">
    <property type="entry name" value="TGS_RelA/SpoT"/>
</dbReference>
<comment type="similarity">
    <text evidence="4">Belongs to the relA/spoT family.</text>
</comment>
<dbReference type="InterPro" id="IPR003607">
    <property type="entry name" value="HD/PDEase_dom"/>
</dbReference>
<feature type="domain" description="HD" evidence="6">
    <location>
        <begin position="57"/>
        <end position="156"/>
    </location>
</feature>
<comment type="function">
    <text evidence="4">In eubacteria ppGpp (guanosine 3'-diphosphate 5'-diphosphate) is a mediator of the stringent response that coordinates a variety of cellular activities in response to changes in nutritional abundance.</text>
</comment>
<dbReference type="Pfam" id="PF04607">
    <property type="entry name" value="RelA_SpoT"/>
    <property type="match status" value="1"/>
</dbReference>
<dbReference type="FunFam" id="1.10.3210.10:FF:000001">
    <property type="entry name" value="GTP pyrophosphokinase RelA"/>
    <property type="match status" value="1"/>
</dbReference>
<dbReference type="PROSITE" id="PS51831">
    <property type="entry name" value="HD"/>
    <property type="match status" value="1"/>
</dbReference>
<sequence>MNAGDTMVSKNVVTFDEMMVEVRKYIKKEENIDLITRAYLCAEKNHTGQYRKSGEPYIIHAIQVGYILTMLRTGPKTIAAGFLHDVVEDCDVTIQEMSDMFGEEVASLVESVTKIGALKFKDEKEYLASNHRKIFIAMAKDVRVILIKLADRLHNMRTLQYMRPEKQKKIASETLEVYAPIAHRLGISDIKNELEDLCFQYLNKEKYYEIAKLVEKRKTERDEQVQRMIADISSLLDAHHIGYRIFGRSKHLYSIYKKMMTKNKRFEEILDLLAIRIITDTDTACYETLGYIHAKYRPIPGRFKDYIAMPKVNMYQSLHTTIVAEDGNIFEVQIRTEAMDAVAEQGIAAHWRYKENINGGREVHQKEIEEQLHWFKDFSVMSDEVNDDAMEYMNLLQKDIFEANVYVMTPKGKVIALPNGSTPIDFAYRVHTEVGHHTVGATINGVLMPLNTKLKTGDVVNIRTSKQSPGPSEDWIKVVKSAHARNKIRSFFQKQESERRSMDIKKGEELLVEELKRRNLDADTYTEQKKLESIAGSLSFNSYQDLMYAIGVKQVSLPSVIDRLVKHKTSVPLDNEELAKMFNRQERKKKPSATGIRIAGIESMKISLAACCAPVPGDEIIGYITKGAGVKVHRADCPNIINEKQRLIPVEWDENIEQKTYEVKLIVKSTDRNFLLSDIVTVVSQCKAGLQHVDSTVEEDRISATTKMTVVVENSEHLRSLMANLQKVNSVKSVERVIQ</sequence>
<dbReference type="InterPro" id="IPR045865">
    <property type="entry name" value="ACT-like_dom_sf"/>
</dbReference>
<dbReference type="SUPFAM" id="SSF81301">
    <property type="entry name" value="Nucleotidyltransferase"/>
    <property type="match status" value="1"/>
</dbReference>
<dbReference type="Gene3D" id="1.10.3210.10">
    <property type="entry name" value="Hypothetical protein af1432"/>
    <property type="match status" value="1"/>
</dbReference>
<comment type="caution">
    <text evidence="8">The sequence shown here is derived from an EMBL/GenBank/DDBJ whole genome shotgun (WGS) entry which is preliminary data.</text>
</comment>
<reference evidence="8 9" key="1">
    <citation type="submission" date="2013-01" db="EMBL/GenBank/DDBJ databases">
        <title>The Genome Sequence of Clostridium innocuum 2959.</title>
        <authorList>
            <consortium name="The Broad Institute Genome Sequencing Platform"/>
            <person name="Earl A."/>
            <person name="Ward D."/>
            <person name="Feldgarden M."/>
            <person name="Gevers D."/>
            <person name="Courvalin P."/>
            <person name="Lambert T."/>
            <person name="Walker B."/>
            <person name="Young S.K."/>
            <person name="Zeng Q."/>
            <person name="Gargeya S."/>
            <person name="Fitzgerald M."/>
            <person name="Haas B."/>
            <person name="Abouelleil A."/>
            <person name="Alvarado L."/>
            <person name="Arachchi H.M."/>
            <person name="Berlin A.M."/>
            <person name="Chapman S.B."/>
            <person name="Dewar J."/>
            <person name="Goldberg J."/>
            <person name="Griggs A."/>
            <person name="Gujja S."/>
            <person name="Hansen M."/>
            <person name="Howarth C."/>
            <person name="Imamovic A."/>
            <person name="Larimer J."/>
            <person name="McCowan C."/>
            <person name="Murphy C."/>
            <person name="Neiman D."/>
            <person name="Pearson M."/>
            <person name="Priest M."/>
            <person name="Roberts A."/>
            <person name="Saif S."/>
            <person name="Shea T."/>
            <person name="Sisk P."/>
            <person name="Sykes S."/>
            <person name="Wortman J."/>
            <person name="Nusbaum C."/>
            <person name="Birren B."/>
        </authorList>
    </citation>
    <scope>NUCLEOTIDE SEQUENCE [LARGE SCALE GENOMIC DNA]</scope>
    <source>
        <strain evidence="8 9">2959</strain>
    </source>
</reference>
<dbReference type="InterPro" id="IPR012675">
    <property type="entry name" value="Beta-grasp_dom_sf"/>
</dbReference>
<dbReference type="Pfam" id="PF13291">
    <property type="entry name" value="ACT_4"/>
    <property type="match status" value="1"/>
</dbReference>
<dbReference type="SUPFAM" id="SSF109604">
    <property type="entry name" value="HD-domain/PDEase-like"/>
    <property type="match status" value="1"/>
</dbReference>
<dbReference type="EC" id="2.7.6.5" evidence="2"/>
<dbReference type="UniPathway" id="UPA00908">
    <property type="reaction ID" value="UER00884"/>
</dbReference>
<dbReference type="CDD" id="cd00077">
    <property type="entry name" value="HDc"/>
    <property type="match status" value="1"/>
</dbReference>
<evidence type="ECO:0000256" key="2">
    <source>
        <dbReference type="ARBA" id="ARBA00013251"/>
    </source>
</evidence>
<dbReference type="CDD" id="cd05399">
    <property type="entry name" value="NT_Rel-Spo_like"/>
    <property type="match status" value="1"/>
</dbReference>
<accession>N9WQY7</accession>
<dbReference type="SUPFAM" id="SSF55021">
    <property type="entry name" value="ACT-like"/>
    <property type="match status" value="1"/>
</dbReference>
<organism evidence="8 9">
    <name type="scientific">[Clostridium] innocuum 2959</name>
    <dbReference type="NCBI Taxonomy" id="999413"/>
    <lineage>
        <taxon>Bacteria</taxon>
        <taxon>Bacillati</taxon>
        <taxon>Bacillota</taxon>
        <taxon>Clostridia</taxon>
        <taxon>Eubacteriales</taxon>
        <taxon>Clostridiaceae</taxon>
        <taxon>Clostridium</taxon>
    </lineage>
</organism>
<proteinExistence type="inferred from homology"/>
<evidence type="ECO:0000259" key="6">
    <source>
        <dbReference type="PROSITE" id="PS51831"/>
    </source>
</evidence>
<feature type="domain" description="TGS" evidence="7">
    <location>
        <begin position="389"/>
        <end position="464"/>
    </location>
</feature>
<dbReference type="InterPro" id="IPR043519">
    <property type="entry name" value="NT_sf"/>
</dbReference>
<dbReference type="InterPro" id="IPR004095">
    <property type="entry name" value="TGS"/>
</dbReference>
<name>N9WQY7_CLOIN</name>
<dbReference type="InterPro" id="IPR004811">
    <property type="entry name" value="RelA/Spo_fam"/>
</dbReference>
<dbReference type="HOGENOM" id="CLU_012300_3_0_9"/>
<dbReference type="PANTHER" id="PTHR21262">
    <property type="entry name" value="GUANOSINE-3',5'-BIS DIPHOSPHATE 3'-PYROPHOSPHOHYDROLASE"/>
    <property type="match status" value="1"/>
</dbReference>
<comment type="pathway">
    <text evidence="1">Purine metabolism; ppGpp biosynthesis; ppGpp from GTP: step 1/2.</text>
</comment>
<dbReference type="Pfam" id="PF13328">
    <property type="entry name" value="HD_4"/>
    <property type="match status" value="1"/>
</dbReference>
<dbReference type="SMART" id="SM00471">
    <property type="entry name" value="HDc"/>
    <property type="match status" value="1"/>
</dbReference>
<dbReference type="InterPro" id="IPR002912">
    <property type="entry name" value="ACT_dom"/>
</dbReference>
<dbReference type="EMBL" id="AGYV01000006">
    <property type="protein sequence ID" value="ENY85876.1"/>
    <property type="molecule type" value="Genomic_DNA"/>
</dbReference>
<dbReference type="SUPFAM" id="SSF81271">
    <property type="entry name" value="TGS-like"/>
    <property type="match status" value="1"/>
</dbReference>
<dbReference type="InterPro" id="IPR007685">
    <property type="entry name" value="RelA_SpoT"/>
</dbReference>
<dbReference type="PROSITE" id="PS51880">
    <property type="entry name" value="TGS"/>
    <property type="match status" value="1"/>
</dbReference>
<evidence type="ECO:0000256" key="1">
    <source>
        <dbReference type="ARBA" id="ARBA00004976"/>
    </source>
</evidence>
<dbReference type="Pfam" id="PF19296">
    <property type="entry name" value="RelA_AH_RIS"/>
    <property type="match status" value="1"/>
</dbReference>
<dbReference type="GO" id="GO:0008728">
    <property type="term" value="F:GTP diphosphokinase activity"/>
    <property type="evidence" value="ECO:0007669"/>
    <property type="project" value="UniProtKB-EC"/>
</dbReference>
<dbReference type="CDD" id="cd01668">
    <property type="entry name" value="TGS_RSH"/>
    <property type="match status" value="1"/>
</dbReference>
<feature type="domain" description="ACT" evidence="5">
    <location>
        <begin position="664"/>
        <end position="739"/>
    </location>
</feature>
<dbReference type="InterPro" id="IPR006674">
    <property type="entry name" value="HD_domain"/>
</dbReference>
<dbReference type="SMART" id="SM00954">
    <property type="entry name" value="RelA_SpoT"/>
    <property type="match status" value="1"/>
</dbReference>
<gene>
    <name evidence="8" type="ORF">HMPREF1094_03570</name>
</gene>
<evidence type="ECO:0000259" key="5">
    <source>
        <dbReference type="PROSITE" id="PS51671"/>
    </source>
</evidence>
<dbReference type="PATRIC" id="fig|999413.4.peg.3816"/>
<evidence type="ECO:0000256" key="4">
    <source>
        <dbReference type="RuleBase" id="RU003847"/>
    </source>
</evidence>
<dbReference type="InterPro" id="IPR045600">
    <property type="entry name" value="RelA/SpoT_AH_RIS"/>
</dbReference>
<evidence type="ECO:0000313" key="8">
    <source>
        <dbReference type="EMBL" id="ENY85876.1"/>
    </source>
</evidence>
<dbReference type="eggNOG" id="COG0317">
    <property type="taxonomic scope" value="Bacteria"/>
</dbReference>
<evidence type="ECO:0000259" key="7">
    <source>
        <dbReference type="PROSITE" id="PS51880"/>
    </source>
</evidence>
<dbReference type="FunFam" id="3.10.20.30:FF:000002">
    <property type="entry name" value="GTP pyrophosphokinase (RelA/SpoT)"/>
    <property type="match status" value="1"/>
</dbReference>
<dbReference type="AlphaFoldDB" id="N9WQY7"/>
<dbReference type="Gene3D" id="3.10.20.30">
    <property type="match status" value="1"/>
</dbReference>
<keyword evidence="9" id="KW-1185">Reference proteome</keyword>
<comment type="catalytic activity">
    <reaction evidence="3">
        <text>GTP + ATP = guanosine 3'-diphosphate 5'-triphosphate + AMP</text>
        <dbReference type="Rhea" id="RHEA:22088"/>
        <dbReference type="ChEBI" id="CHEBI:30616"/>
        <dbReference type="ChEBI" id="CHEBI:37565"/>
        <dbReference type="ChEBI" id="CHEBI:142410"/>
        <dbReference type="ChEBI" id="CHEBI:456215"/>
        <dbReference type="EC" id="2.7.6.5"/>
    </reaction>
</comment>
<evidence type="ECO:0000313" key="9">
    <source>
        <dbReference type="Proteomes" id="UP000013051"/>
    </source>
</evidence>
<protein>
    <recommendedName>
        <fullName evidence="2">GTP diphosphokinase</fullName>
        <ecNumber evidence="2">2.7.6.5</ecNumber>
    </recommendedName>
</protein>
<dbReference type="GO" id="GO:0015970">
    <property type="term" value="P:guanosine tetraphosphate biosynthetic process"/>
    <property type="evidence" value="ECO:0007669"/>
    <property type="project" value="UniProtKB-UniPathway"/>
</dbReference>
<dbReference type="PROSITE" id="PS51671">
    <property type="entry name" value="ACT"/>
    <property type="match status" value="1"/>
</dbReference>
<dbReference type="GO" id="GO:0005886">
    <property type="term" value="C:plasma membrane"/>
    <property type="evidence" value="ECO:0007669"/>
    <property type="project" value="TreeGrafter"/>
</dbReference>
<dbReference type="FunFam" id="3.30.460.10:FF:000001">
    <property type="entry name" value="GTP pyrophosphokinase RelA"/>
    <property type="match status" value="1"/>
</dbReference>
<dbReference type="PANTHER" id="PTHR21262:SF31">
    <property type="entry name" value="GTP PYROPHOSPHOKINASE"/>
    <property type="match status" value="1"/>
</dbReference>
<dbReference type="Pfam" id="PF02824">
    <property type="entry name" value="TGS"/>
    <property type="match status" value="1"/>
</dbReference>
<dbReference type="NCBIfam" id="TIGR00691">
    <property type="entry name" value="spoT_relA"/>
    <property type="match status" value="1"/>
</dbReference>
<dbReference type="Gene3D" id="3.30.70.260">
    <property type="match status" value="1"/>
</dbReference>